<proteinExistence type="predicted"/>
<dbReference type="AlphaFoldDB" id="A0A0N5B3I8"/>
<evidence type="ECO:0000313" key="1">
    <source>
        <dbReference type="Proteomes" id="UP000046392"/>
    </source>
</evidence>
<protein>
    <submittedName>
        <fullName evidence="2">Uncharacterized protein</fullName>
    </submittedName>
</protein>
<sequence length="189" mass="22248">MQIQTRYRNMSHMDFQKFMEVARKDAKLNEECRRGFTYCSDRMLDSVAENNLRAMLDFFESVVDPVNASDAITFYKDKRKYHLLSISRQSFLEKWLLPITADCAFTSLGIGNVIKLRILRTLFSLSDKEVDMIKSELNMQVQSNPGRYICINEDQCLNILFSGYFEDFYNFFFIPVFAKIDVREVITDE</sequence>
<evidence type="ECO:0000313" key="2">
    <source>
        <dbReference type="WBParaSite" id="SPAL_0000064100.1"/>
    </source>
</evidence>
<dbReference type="WBParaSite" id="SPAL_0000064100.1">
    <property type="protein sequence ID" value="SPAL_0000064100.1"/>
    <property type="gene ID" value="SPAL_0000064100"/>
</dbReference>
<keyword evidence="1" id="KW-1185">Reference proteome</keyword>
<name>A0A0N5B3I8_STREA</name>
<reference evidence="2" key="1">
    <citation type="submission" date="2017-02" db="UniProtKB">
        <authorList>
            <consortium name="WormBaseParasite"/>
        </authorList>
    </citation>
    <scope>IDENTIFICATION</scope>
</reference>
<organism evidence="1 2">
    <name type="scientific">Strongyloides papillosus</name>
    <name type="common">Intestinal threadworm</name>
    <dbReference type="NCBI Taxonomy" id="174720"/>
    <lineage>
        <taxon>Eukaryota</taxon>
        <taxon>Metazoa</taxon>
        <taxon>Ecdysozoa</taxon>
        <taxon>Nematoda</taxon>
        <taxon>Chromadorea</taxon>
        <taxon>Rhabditida</taxon>
        <taxon>Tylenchina</taxon>
        <taxon>Panagrolaimomorpha</taxon>
        <taxon>Strongyloidoidea</taxon>
        <taxon>Strongyloididae</taxon>
        <taxon>Strongyloides</taxon>
    </lineage>
</organism>
<accession>A0A0N5B3I8</accession>
<dbReference type="Proteomes" id="UP000046392">
    <property type="component" value="Unplaced"/>
</dbReference>